<gene>
    <name evidence="2" type="ORF">EYF80_066512</name>
</gene>
<keyword evidence="3" id="KW-1185">Reference proteome</keyword>
<reference evidence="2 3" key="1">
    <citation type="submission" date="2019-03" db="EMBL/GenBank/DDBJ databases">
        <title>First draft genome of Liparis tanakae, snailfish: a comprehensive survey of snailfish specific genes.</title>
        <authorList>
            <person name="Kim W."/>
            <person name="Song I."/>
            <person name="Jeong J.-H."/>
            <person name="Kim D."/>
            <person name="Kim S."/>
            <person name="Ryu S."/>
            <person name="Song J.Y."/>
            <person name="Lee S.K."/>
        </authorList>
    </citation>
    <scope>NUCLEOTIDE SEQUENCE [LARGE SCALE GENOMIC DNA]</scope>
    <source>
        <tissue evidence="2">Muscle</tissue>
    </source>
</reference>
<sequence length="61" mass="6789">MKVLVMKVPVMKTPGGRTSLRSSAAYSSSAPSAPGAMEKTIWDSRRRASSSWRRRSARHRL</sequence>
<feature type="region of interest" description="Disordered" evidence="1">
    <location>
        <begin position="16"/>
        <end position="61"/>
    </location>
</feature>
<comment type="caution">
    <text evidence="2">The sequence shown here is derived from an EMBL/GenBank/DDBJ whole genome shotgun (WGS) entry which is preliminary data.</text>
</comment>
<name>A0A4Z2E3R2_9TELE</name>
<evidence type="ECO:0000256" key="1">
    <source>
        <dbReference type="SAM" id="MobiDB-lite"/>
    </source>
</evidence>
<accession>A0A4Z2E3R2</accession>
<feature type="compositionally biased region" description="Low complexity" evidence="1">
    <location>
        <begin position="22"/>
        <end position="36"/>
    </location>
</feature>
<dbReference type="Proteomes" id="UP000314294">
    <property type="component" value="Unassembled WGS sequence"/>
</dbReference>
<proteinExistence type="predicted"/>
<protein>
    <submittedName>
        <fullName evidence="2">Uncharacterized protein</fullName>
    </submittedName>
</protein>
<dbReference type="AlphaFoldDB" id="A0A4Z2E3R2"/>
<evidence type="ECO:0000313" key="3">
    <source>
        <dbReference type="Proteomes" id="UP000314294"/>
    </source>
</evidence>
<feature type="compositionally biased region" description="Basic residues" evidence="1">
    <location>
        <begin position="52"/>
        <end position="61"/>
    </location>
</feature>
<evidence type="ECO:0000313" key="2">
    <source>
        <dbReference type="EMBL" id="TNN23369.1"/>
    </source>
</evidence>
<organism evidence="2 3">
    <name type="scientific">Liparis tanakae</name>
    <name type="common">Tanaka's snailfish</name>
    <dbReference type="NCBI Taxonomy" id="230148"/>
    <lineage>
        <taxon>Eukaryota</taxon>
        <taxon>Metazoa</taxon>
        <taxon>Chordata</taxon>
        <taxon>Craniata</taxon>
        <taxon>Vertebrata</taxon>
        <taxon>Euteleostomi</taxon>
        <taxon>Actinopterygii</taxon>
        <taxon>Neopterygii</taxon>
        <taxon>Teleostei</taxon>
        <taxon>Neoteleostei</taxon>
        <taxon>Acanthomorphata</taxon>
        <taxon>Eupercaria</taxon>
        <taxon>Perciformes</taxon>
        <taxon>Cottioidei</taxon>
        <taxon>Cottales</taxon>
        <taxon>Liparidae</taxon>
        <taxon>Liparis</taxon>
    </lineage>
</organism>
<dbReference type="EMBL" id="SRLO01018746">
    <property type="protein sequence ID" value="TNN23369.1"/>
    <property type="molecule type" value="Genomic_DNA"/>
</dbReference>